<evidence type="ECO:0000313" key="1">
    <source>
        <dbReference type="EMBL" id="JAT43955.1"/>
    </source>
</evidence>
<reference evidence="1" key="1">
    <citation type="submission" date="2015-07" db="EMBL/GenBank/DDBJ databases">
        <title>Transcriptome Assembly of Anthurium amnicola.</title>
        <authorList>
            <person name="Suzuki J."/>
        </authorList>
    </citation>
    <scope>NUCLEOTIDE SEQUENCE</scope>
</reference>
<gene>
    <name evidence="1" type="primary">rplK_2</name>
    <name evidence="1" type="ORF">g.63570</name>
</gene>
<protein>
    <submittedName>
        <fullName evidence="1">50S ribosomal protein L11</fullName>
    </submittedName>
</protein>
<organism evidence="1">
    <name type="scientific">Anthurium amnicola</name>
    <dbReference type="NCBI Taxonomy" id="1678845"/>
    <lineage>
        <taxon>Eukaryota</taxon>
        <taxon>Viridiplantae</taxon>
        <taxon>Streptophyta</taxon>
        <taxon>Embryophyta</taxon>
        <taxon>Tracheophyta</taxon>
        <taxon>Spermatophyta</taxon>
        <taxon>Magnoliopsida</taxon>
        <taxon>Liliopsida</taxon>
        <taxon>Araceae</taxon>
        <taxon>Pothoideae</taxon>
        <taxon>Potheae</taxon>
        <taxon>Anthurium</taxon>
    </lineage>
</organism>
<accession>A0A1D1XNI5</accession>
<dbReference type="AlphaFoldDB" id="A0A1D1XNI5"/>
<dbReference type="GO" id="GO:0005840">
    <property type="term" value="C:ribosome"/>
    <property type="evidence" value="ECO:0007669"/>
    <property type="project" value="UniProtKB-KW"/>
</dbReference>
<sequence>MDLLAAFLAKAWHVGGLLWRAAHASHAKWITREVGARSTRVLSGAIEKRGAPHLPLLTTAHHDTTPLKKLLPHRLLCMCCFLLVGLQISRGEDSSGREARIGDLPTAFLRSSGQAAVLLAPIESTVSKVGVFPCFHAWYAVRSSGTLGFLLI</sequence>
<keyword evidence="1" id="KW-0689">Ribosomal protein</keyword>
<keyword evidence="1" id="KW-0687">Ribonucleoprotein</keyword>
<dbReference type="EMBL" id="GDJX01023981">
    <property type="protein sequence ID" value="JAT43955.1"/>
    <property type="molecule type" value="Transcribed_RNA"/>
</dbReference>
<proteinExistence type="predicted"/>
<name>A0A1D1XNI5_9ARAE</name>